<gene>
    <name evidence="3" type="ORF">RJ53_08915</name>
</gene>
<accession>A0A8J8B5X7</accession>
<protein>
    <recommendedName>
        <fullName evidence="2">Beta-lactamase-related domain-containing protein</fullName>
    </recommendedName>
</protein>
<proteinExistence type="predicted"/>
<keyword evidence="4" id="KW-1185">Reference proteome</keyword>
<dbReference type="SUPFAM" id="SSF56601">
    <property type="entry name" value="beta-lactamase/transpeptidase-like"/>
    <property type="match status" value="1"/>
</dbReference>
<dbReference type="InterPro" id="IPR001466">
    <property type="entry name" value="Beta-lactam-related"/>
</dbReference>
<dbReference type="OrthoDB" id="111095at2157"/>
<dbReference type="Pfam" id="PF00144">
    <property type="entry name" value="Beta-lactamase"/>
    <property type="match status" value="1"/>
</dbReference>
<dbReference type="Proteomes" id="UP000730161">
    <property type="component" value="Unassembled WGS sequence"/>
</dbReference>
<evidence type="ECO:0000256" key="1">
    <source>
        <dbReference type="SAM" id="Phobius"/>
    </source>
</evidence>
<reference evidence="3" key="1">
    <citation type="submission" date="2014-12" db="EMBL/GenBank/DDBJ databases">
        <authorList>
            <person name="Huang H.-H."/>
            <person name="Chen S.-C."/>
            <person name="Lai M.-C."/>
        </authorList>
    </citation>
    <scope>NUCLEOTIDE SEQUENCE</scope>
    <source>
        <strain evidence="3">K1F9705b</strain>
    </source>
</reference>
<evidence type="ECO:0000259" key="2">
    <source>
        <dbReference type="Pfam" id="PF00144"/>
    </source>
</evidence>
<comment type="caution">
    <text evidence="3">The sequence shown here is derived from an EMBL/GenBank/DDBJ whole genome shotgun (WGS) entry which is preliminary data.</text>
</comment>
<dbReference type="PANTHER" id="PTHR46825:SF9">
    <property type="entry name" value="BETA-LACTAMASE-RELATED DOMAIN-CONTAINING PROTEIN"/>
    <property type="match status" value="1"/>
</dbReference>
<dbReference type="RefSeq" id="WP_211531319.1">
    <property type="nucleotide sequence ID" value="NZ_JWHL01000015.1"/>
</dbReference>
<name>A0A8J8B5X7_9EURY</name>
<dbReference type="PANTHER" id="PTHR46825">
    <property type="entry name" value="D-ALANYL-D-ALANINE-CARBOXYPEPTIDASE/ENDOPEPTIDASE AMPH"/>
    <property type="match status" value="1"/>
</dbReference>
<feature type="transmembrane region" description="Helical" evidence="1">
    <location>
        <begin position="447"/>
        <end position="466"/>
    </location>
</feature>
<dbReference type="Gene3D" id="3.40.710.10">
    <property type="entry name" value="DD-peptidase/beta-lactamase superfamily"/>
    <property type="match status" value="1"/>
</dbReference>
<keyword evidence="1" id="KW-1133">Transmembrane helix</keyword>
<dbReference type="InterPro" id="IPR012338">
    <property type="entry name" value="Beta-lactam/transpept-like"/>
</dbReference>
<organism evidence="3 4">
    <name type="scientific">Methanocalculus chunghsingensis</name>
    <dbReference type="NCBI Taxonomy" id="156457"/>
    <lineage>
        <taxon>Archaea</taxon>
        <taxon>Methanobacteriati</taxon>
        <taxon>Methanobacteriota</taxon>
        <taxon>Stenosarchaea group</taxon>
        <taxon>Methanomicrobia</taxon>
        <taxon>Methanomicrobiales</taxon>
        <taxon>Methanocalculaceae</taxon>
        <taxon>Methanocalculus</taxon>
    </lineage>
</organism>
<dbReference type="AlphaFoldDB" id="A0A8J8B5X7"/>
<sequence length="561" mass="61027">MIRLLLFLLCTSLVTPVAAIDPDAWIEADLEDPGITGAVLAVVHEGQIIHLNGYGTADRGGNYPLDPNGTLLPIGSVTKLFTWKAMEQLADEGRLDLNGDVNLYLPEPIIPPTYPDPITPIHLMTHTSGLDERITGLFVRDPAELLSPYETFLKNQPPRVRPAGHVAAYSNSGALLAGALIEEVSGMTYSQYIRETILTPYGMSSTGFDPLPPFLAARYPGPALTGGISLYPAPLPAGGMYATAEDMAIFMMHELESDNEYEQIFTHDPRLPGITEGGYMEQYRGDTRILMHSGDVPGASSLLAIIPEEDLGIFICYTGTGGSSRRYDLLSLFTGDAAPGAAITDPVPGSKEEYAGTYLSTRSPETGFEAFIRVVAPARKVITVTAKDDSLIIGDGRYIEAEPGYFLGINTPGQLVFETREGDNWLFMGETPMIAWRRAVWYEVPDLHLALLIIFSGLFLSAALIGGLRTLKGEEYRVIILLSGLAALFPILFFGSMEVSGLLFGPPAFFGIILWMPMAIAVLLLFSGRSLLKKKEGRLLAALLILYLGWLQYWGLLIPFG</sequence>
<feature type="transmembrane region" description="Helical" evidence="1">
    <location>
        <begin position="508"/>
        <end position="527"/>
    </location>
</feature>
<feature type="transmembrane region" description="Helical" evidence="1">
    <location>
        <begin position="539"/>
        <end position="560"/>
    </location>
</feature>
<keyword evidence="1" id="KW-0812">Transmembrane</keyword>
<keyword evidence="1" id="KW-0472">Membrane</keyword>
<dbReference type="InterPro" id="IPR050491">
    <property type="entry name" value="AmpC-like"/>
</dbReference>
<dbReference type="EMBL" id="JWHL01000015">
    <property type="protein sequence ID" value="MBR1369598.1"/>
    <property type="molecule type" value="Genomic_DNA"/>
</dbReference>
<feature type="transmembrane region" description="Helical" evidence="1">
    <location>
        <begin position="478"/>
        <end position="496"/>
    </location>
</feature>
<feature type="domain" description="Beta-lactamase-related" evidence="2">
    <location>
        <begin position="23"/>
        <end position="327"/>
    </location>
</feature>
<evidence type="ECO:0000313" key="4">
    <source>
        <dbReference type="Proteomes" id="UP000730161"/>
    </source>
</evidence>
<evidence type="ECO:0000313" key="3">
    <source>
        <dbReference type="EMBL" id="MBR1369598.1"/>
    </source>
</evidence>